<evidence type="ECO:0000259" key="3">
    <source>
        <dbReference type="Pfam" id="PF01523"/>
    </source>
</evidence>
<dbReference type="GO" id="GO:0008237">
    <property type="term" value="F:metallopeptidase activity"/>
    <property type="evidence" value="ECO:0007669"/>
    <property type="project" value="InterPro"/>
</dbReference>
<evidence type="ECO:0000256" key="2">
    <source>
        <dbReference type="SAM" id="MobiDB-lite"/>
    </source>
</evidence>
<dbReference type="PANTHER" id="PTHR43421:SF1">
    <property type="entry name" value="METALLOPROTEASE PMBA"/>
    <property type="match status" value="1"/>
</dbReference>
<dbReference type="EMBL" id="OBML01000006">
    <property type="protein sequence ID" value="SOC09503.1"/>
    <property type="molecule type" value="Genomic_DNA"/>
</dbReference>
<accession>A0A285SPS0</accession>
<keyword evidence="7" id="KW-1185">Reference proteome</keyword>
<comment type="similarity">
    <text evidence="1">Belongs to the peptidase U62 family.</text>
</comment>
<feature type="region of interest" description="Disordered" evidence="2">
    <location>
        <begin position="281"/>
        <end position="301"/>
    </location>
</feature>
<dbReference type="InterPro" id="IPR045569">
    <property type="entry name" value="Metalloprtase-TldD/E_C"/>
</dbReference>
<dbReference type="SUPFAM" id="SSF111283">
    <property type="entry name" value="Putative modulator of DNA gyrase, PmbA/TldD"/>
    <property type="match status" value="1"/>
</dbReference>
<evidence type="ECO:0000259" key="4">
    <source>
        <dbReference type="Pfam" id="PF19289"/>
    </source>
</evidence>
<dbReference type="Gene3D" id="3.30.2290.10">
    <property type="entry name" value="PmbA/TldD superfamily"/>
    <property type="match status" value="1"/>
</dbReference>
<evidence type="ECO:0008006" key="8">
    <source>
        <dbReference type="Google" id="ProtNLM"/>
    </source>
</evidence>
<dbReference type="RefSeq" id="WP_097175050.1">
    <property type="nucleotide sequence ID" value="NZ_OBML01000006.1"/>
</dbReference>
<feature type="region of interest" description="Disordered" evidence="2">
    <location>
        <begin position="329"/>
        <end position="353"/>
    </location>
</feature>
<name>A0A285SPS0_9HYPH</name>
<dbReference type="Pfam" id="PF19290">
    <property type="entry name" value="PmbA_TldD_2nd"/>
    <property type="match status" value="1"/>
</dbReference>
<feature type="domain" description="Metalloprotease TldD/E central" evidence="5">
    <location>
        <begin position="122"/>
        <end position="224"/>
    </location>
</feature>
<dbReference type="PANTHER" id="PTHR43421">
    <property type="entry name" value="METALLOPROTEASE PMBA"/>
    <property type="match status" value="1"/>
</dbReference>
<evidence type="ECO:0000256" key="1">
    <source>
        <dbReference type="ARBA" id="ARBA00005836"/>
    </source>
</evidence>
<dbReference type="AlphaFoldDB" id="A0A285SPS0"/>
<dbReference type="InterPro" id="IPR045570">
    <property type="entry name" value="Metalloprtase-TldD/E_cen_dom"/>
</dbReference>
<evidence type="ECO:0000259" key="5">
    <source>
        <dbReference type="Pfam" id="PF19290"/>
    </source>
</evidence>
<feature type="compositionally biased region" description="Low complexity" evidence="2">
    <location>
        <begin position="342"/>
        <end position="353"/>
    </location>
</feature>
<dbReference type="GO" id="GO:0005829">
    <property type="term" value="C:cytosol"/>
    <property type="evidence" value="ECO:0007669"/>
    <property type="project" value="TreeGrafter"/>
</dbReference>
<dbReference type="InterPro" id="IPR035068">
    <property type="entry name" value="TldD/PmbA_N"/>
</dbReference>
<dbReference type="Pfam" id="PF19289">
    <property type="entry name" value="PmbA_TldD_3rd"/>
    <property type="match status" value="1"/>
</dbReference>
<protein>
    <recommendedName>
        <fullName evidence="8">PmbA protein</fullName>
    </recommendedName>
</protein>
<sequence length="447" mass="46781">MQHPIDQTRLMDEARALVAAALKAGADAADVVAATGVSLGVEMREGKLEESERSEADDVTLRVFCGHRVASVSSNDFREGATLAERAVAMARVAPEDPFAGLVPASELASEFTDLELLDDVQVDAEVLTERAREAEAAALAVQGVSRSGGASASFRLAGMVLATSEGFCGGYLVSRHGVSATAVAGDGTAMERDYDFDSRGFLGDLADPREIGRRAGERAVARLNPRKLSTRTADIVYEPRAARSLLGHFAGAINGAAIARGTSFLKERMGERLFREGITITDDPTRPRGPASRPFDGEGRPVAPLVLVEDGVLKTWLLDTPAARELGLAPNGRASRGGAGTSPSTTNLTLSPGTRSQEEMLAEIGTGLLVTDLIGHGVNGVTGDYSRGASGFWIEDGAIAYPVSEITIAGNLIPMFASLEAGSDLDTRSAYQVPSLLLKGLTIAGE</sequence>
<dbReference type="Pfam" id="PF01523">
    <property type="entry name" value="PmbA_TldD_1st"/>
    <property type="match status" value="1"/>
</dbReference>
<feature type="domain" description="Metalloprotease TldD/E N-terminal" evidence="3">
    <location>
        <begin position="29"/>
        <end position="91"/>
    </location>
</feature>
<dbReference type="InterPro" id="IPR036059">
    <property type="entry name" value="TldD/PmbA_sf"/>
</dbReference>
<feature type="domain" description="Metalloprotease TldD/E C-terminal" evidence="4">
    <location>
        <begin position="232"/>
        <end position="446"/>
    </location>
</feature>
<dbReference type="InterPro" id="IPR047657">
    <property type="entry name" value="PmbA"/>
</dbReference>
<evidence type="ECO:0000313" key="6">
    <source>
        <dbReference type="EMBL" id="SOC09503.1"/>
    </source>
</evidence>
<organism evidence="6 7">
    <name type="scientific">Stappia indica</name>
    <dbReference type="NCBI Taxonomy" id="538381"/>
    <lineage>
        <taxon>Bacteria</taxon>
        <taxon>Pseudomonadati</taxon>
        <taxon>Pseudomonadota</taxon>
        <taxon>Alphaproteobacteria</taxon>
        <taxon>Hyphomicrobiales</taxon>
        <taxon>Stappiaceae</taxon>
        <taxon>Stappia</taxon>
    </lineage>
</organism>
<proteinExistence type="inferred from homology"/>
<dbReference type="OrthoDB" id="9803618at2"/>
<dbReference type="InterPro" id="IPR002510">
    <property type="entry name" value="Metalloprtase-TldD/E_N"/>
</dbReference>
<evidence type="ECO:0000313" key="7">
    <source>
        <dbReference type="Proteomes" id="UP000219331"/>
    </source>
</evidence>
<reference evidence="6 7" key="1">
    <citation type="submission" date="2017-08" db="EMBL/GenBank/DDBJ databases">
        <authorList>
            <person name="de Groot N.N."/>
        </authorList>
    </citation>
    <scope>NUCLEOTIDE SEQUENCE [LARGE SCALE GENOMIC DNA]</scope>
    <source>
        <strain evidence="6 7">USBA 352</strain>
    </source>
</reference>
<dbReference type="GO" id="GO:0006508">
    <property type="term" value="P:proteolysis"/>
    <property type="evidence" value="ECO:0007669"/>
    <property type="project" value="InterPro"/>
</dbReference>
<dbReference type="STRING" id="538381.GCA_001696535_02583"/>
<dbReference type="Proteomes" id="UP000219331">
    <property type="component" value="Unassembled WGS sequence"/>
</dbReference>
<gene>
    <name evidence="6" type="ORF">SAMN05421512_10654</name>
</gene>